<protein>
    <submittedName>
        <fullName evidence="1">Uncharacterized protein</fullName>
    </submittedName>
</protein>
<name>A0ACB7ZR20_9AGAM</name>
<proteinExistence type="predicted"/>
<evidence type="ECO:0000313" key="1">
    <source>
        <dbReference type="EMBL" id="KAH7903655.1"/>
    </source>
</evidence>
<reference evidence="1" key="1">
    <citation type="journal article" date="2021" name="New Phytol.">
        <title>Evolutionary innovations through gain and loss of genes in the ectomycorrhizal Boletales.</title>
        <authorList>
            <person name="Wu G."/>
            <person name="Miyauchi S."/>
            <person name="Morin E."/>
            <person name="Kuo A."/>
            <person name="Drula E."/>
            <person name="Varga T."/>
            <person name="Kohler A."/>
            <person name="Feng B."/>
            <person name="Cao Y."/>
            <person name="Lipzen A."/>
            <person name="Daum C."/>
            <person name="Hundley H."/>
            <person name="Pangilinan J."/>
            <person name="Johnson J."/>
            <person name="Barry K."/>
            <person name="LaButti K."/>
            <person name="Ng V."/>
            <person name="Ahrendt S."/>
            <person name="Min B."/>
            <person name="Choi I.G."/>
            <person name="Park H."/>
            <person name="Plett J.M."/>
            <person name="Magnuson J."/>
            <person name="Spatafora J.W."/>
            <person name="Nagy L.G."/>
            <person name="Henrissat B."/>
            <person name="Grigoriev I.V."/>
            <person name="Yang Z.L."/>
            <person name="Xu J."/>
            <person name="Martin F.M."/>
        </authorList>
    </citation>
    <scope>NUCLEOTIDE SEQUENCE</scope>
    <source>
        <strain evidence="1">ATCC 28755</strain>
    </source>
</reference>
<organism evidence="1 2">
    <name type="scientific">Hygrophoropsis aurantiaca</name>
    <dbReference type="NCBI Taxonomy" id="72124"/>
    <lineage>
        <taxon>Eukaryota</taxon>
        <taxon>Fungi</taxon>
        <taxon>Dikarya</taxon>
        <taxon>Basidiomycota</taxon>
        <taxon>Agaricomycotina</taxon>
        <taxon>Agaricomycetes</taxon>
        <taxon>Agaricomycetidae</taxon>
        <taxon>Boletales</taxon>
        <taxon>Coniophorineae</taxon>
        <taxon>Hygrophoropsidaceae</taxon>
        <taxon>Hygrophoropsis</taxon>
    </lineage>
</organism>
<dbReference type="Proteomes" id="UP000790377">
    <property type="component" value="Unassembled WGS sequence"/>
</dbReference>
<keyword evidence="2" id="KW-1185">Reference proteome</keyword>
<evidence type="ECO:0000313" key="2">
    <source>
        <dbReference type="Proteomes" id="UP000790377"/>
    </source>
</evidence>
<gene>
    <name evidence="1" type="ORF">BJ138DRAFT_1107495</name>
</gene>
<accession>A0ACB7ZR20</accession>
<comment type="caution">
    <text evidence="1">The sequence shown here is derived from an EMBL/GenBank/DDBJ whole genome shotgun (WGS) entry which is preliminary data.</text>
</comment>
<dbReference type="EMBL" id="MU268835">
    <property type="protein sequence ID" value="KAH7903655.1"/>
    <property type="molecule type" value="Genomic_DNA"/>
</dbReference>
<sequence length="981" mass="108586">MSKRTPASALPSSSSKRVKLMDRQLDAQSMREDQGKEGNVLPTQDPRAWEILSGLVDGEYVPVDNALREYLGDRYQYTDWKDIVDRLLAVSDPAVGGDPIAIFTEARDKALKDTNNASQELAGMTMYDPRTGARIGHVAIDTTNCEAREAGTDKQARRRKPQARQNVPRKRRSQRRVSQFLDIEAQHDDDDEDLSDRSAYQRAQLEVGGINHVGLSGWERTVAAIEQRRQPSASEGNAVQTHSSPPVTGDIRSATKTWSVSVPYGSKAFITAAIVKKGSIAHCYPDLNGLIYVMAENAQEIRSLIPSTRKEDVREIKLVSDLALNDVGLGRAPSENTLRVPMWVRCRSGPFKGDLAYLAMVCTETDFVVIKVVPRIAYDPTNTSKKWGEHRALFDRERVESIYELYPIKDLVVEGRRGFRFKGNIYVDGLLCLCVQRTRVERVISPDPDAISLFAETGHDLAFMAATQLAYSKQSWCRGDHVRVVRGEMINTVGEVLSVDIDQWIVTVSLGIEAPRLMELSLDSVRRYYRAGDMVKVLWGAHRDKHGLVDQAYWGDSITFFEQSTQNVMQISVPDWALQSYTPDGRIETASSVQPPSQLLHADDNYEVLKGDHASVIAEEHAGKQGFVHDIYYNQSNEQVVIVELFLPSGALGGNLYSMPRRNIHCSPPRAVVSFTADRGYDVKPRDKVQILRGKHWGSHGIVKSINPVDDVEIEAPFVHVTVIAKGDPEVQSRCLKGRKVMIVGGHYKAYRGTIHEVSGLSYTISLEGLGDLRQVSAEDLVDMATGIRLGGEPLSEAQRQEYLREYERNHAPPPRPRTPNVERPQAETASAWLVDDQDRDDVAGGSSPADESICKNLGGRQVWVKIGSAFVGPSMHNGHGRTKSPSRFLSPEHGQAGKGEVAVMYTPQSGGKPRHVLVPAAVLSPAAPSGIGQECMVLEGEHKGKILKLIRYNKKNKTVSCIGGIDLSVTSVCRVETPHI</sequence>